<dbReference type="Pfam" id="PF04956">
    <property type="entry name" value="TrbC"/>
    <property type="match status" value="1"/>
</dbReference>
<reference evidence="3 4" key="1">
    <citation type="submission" date="2009-05" db="EMBL/GenBank/DDBJ databases">
        <authorList>
            <person name="Setubal J.C."/>
            <person name="Boyle S."/>
            <person name="Crasta O.R."/>
            <person name="Gillespie J.J."/>
            <person name="Kenyon R.W."/>
            <person name="Lu J."/>
            <person name="Mane S."/>
            <person name="Nagrani S."/>
            <person name="Shallom J.M."/>
            <person name="Shallom S."/>
            <person name="Shukla M."/>
            <person name="Snyder E.E."/>
            <person name="Sobral B.W."/>
            <person name="Wattam A.R."/>
            <person name="Will R."/>
            <person name="Williams K."/>
            <person name="Yoo H."/>
            <person name="Munk C."/>
            <person name="Tapia R."/>
            <person name="Green L."/>
            <person name="Rogers Y."/>
            <person name="Detter J.C."/>
            <person name="Bruce D."/>
            <person name="Brettin T.S."/>
            <person name="Tsolis R."/>
        </authorList>
    </citation>
    <scope>NUCLEOTIDE SEQUENCE [LARGE SCALE GENOMIC DNA]</scope>
    <source>
        <strain evidence="3 4">LMG 3301</strain>
    </source>
</reference>
<dbReference type="EMBL" id="ACQA01000002">
    <property type="protein sequence ID" value="EEQ92927.1"/>
    <property type="molecule type" value="Genomic_DNA"/>
</dbReference>
<name>C4WLA5_9HYPH</name>
<dbReference type="InterPro" id="IPR007039">
    <property type="entry name" value="TrbC/VirB2"/>
</dbReference>
<dbReference type="HOGENOM" id="CLU_158657_0_1_5"/>
<sequence>MEKNKMTYGYRMRSIATSAIMTTIIFATLVEPAFAQAAGIESILQNIVDLLTGNIFKLIATIAVILIAVAWMFGYMDLRRAGYWIIGIGVIAGSSELVSTIVGS</sequence>
<comment type="subcellular location">
    <subcellularLocation>
        <location evidence="1">Membrane</location>
        <topology evidence="1">Multi-pass membrane protein</topology>
    </subcellularLocation>
</comment>
<dbReference type="GO" id="GO:0016020">
    <property type="term" value="C:membrane"/>
    <property type="evidence" value="ECO:0007669"/>
    <property type="project" value="UniProtKB-SubCell"/>
</dbReference>
<organism evidence="3 4">
    <name type="scientific">Brucella intermedia LMG 3301</name>
    <dbReference type="NCBI Taxonomy" id="641118"/>
    <lineage>
        <taxon>Bacteria</taxon>
        <taxon>Pseudomonadati</taxon>
        <taxon>Pseudomonadota</taxon>
        <taxon>Alphaproteobacteria</taxon>
        <taxon>Hyphomicrobiales</taxon>
        <taxon>Brucellaceae</taxon>
        <taxon>Brucella/Ochrobactrum group</taxon>
        <taxon>Brucella</taxon>
    </lineage>
</organism>
<feature type="transmembrane region" description="Helical" evidence="2">
    <location>
        <begin position="81"/>
        <end position="102"/>
    </location>
</feature>
<dbReference type="Proteomes" id="UP000004386">
    <property type="component" value="Unassembled WGS sequence"/>
</dbReference>
<evidence type="ECO:0000256" key="1">
    <source>
        <dbReference type="ARBA" id="ARBA00004141"/>
    </source>
</evidence>
<comment type="caution">
    <text evidence="3">The sequence shown here is derived from an EMBL/GenBank/DDBJ whole genome shotgun (WGS) entry which is preliminary data.</text>
</comment>
<keyword evidence="2" id="KW-1133">Transmembrane helix</keyword>
<accession>C4WLA5</accession>
<evidence type="ECO:0000256" key="2">
    <source>
        <dbReference type="SAM" id="Phobius"/>
    </source>
</evidence>
<protein>
    <submittedName>
        <fullName evidence="3">VIRB2 type IV secretion fmaily protein</fullName>
    </submittedName>
</protein>
<keyword evidence="2" id="KW-0472">Membrane</keyword>
<keyword evidence="2" id="KW-0812">Transmembrane</keyword>
<evidence type="ECO:0000313" key="4">
    <source>
        <dbReference type="Proteomes" id="UP000004386"/>
    </source>
</evidence>
<feature type="transmembrane region" description="Helical" evidence="2">
    <location>
        <begin position="53"/>
        <end position="74"/>
    </location>
</feature>
<proteinExistence type="predicted"/>
<dbReference type="AlphaFoldDB" id="C4WLA5"/>
<gene>
    <name evidence="3" type="ORF">OINT_2000049</name>
</gene>
<evidence type="ECO:0000313" key="3">
    <source>
        <dbReference type="EMBL" id="EEQ92927.1"/>
    </source>
</evidence>